<feature type="binding site" evidence="8">
    <location>
        <position position="282"/>
    </location>
    <ligand>
        <name>Fe cation</name>
        <dbReference type="ChEBI" id="CHEBI:24875"/>
    </ligand>
</feature>
<dbReference type="AlphaFoldDB" id="A0A3P7J2Z3"/>
<comment type="similarity">
    <text evidence="2">Belongs to the biopterin-dependent aromatic amino acid hydroxylase family.</text>
</comment>
<dbReference type="SUPFAM" id="SSF56534">
    <property type="entry name" value="Aromatic aminoacid monoxygenases, catalytic and oligomerization domains"/>
    <property type="match status" value="1"/>
</dbReference>
<dbReference type="PANTHER" id="PTHR11473:SF24">
    <property type="entry name" value="PHENYLALANINE-4-HYDROXYLASE"/>
    <property type="match status" value="1"/>
</dbReference>
<feature type="binding site" evidence="8">
    <location>
        <position position="277"/>
    </location>
    <ligand>
        <name>Fe cation</name>
        <dbReference type="ChEBI" id="CHEBI:24875"/>
    </ligand>
</feature>
<dbReference type="EC" id="1.14.16.1" evidence="3"/>
<evidence type="ECO:0000256" key="6">
    <source>
        <dbReference type="ARBA" id="ARBA00023004"/>
    </source>
</evidence>
<dbReference type="InterPro" id="IPR036951">
    <property type="entry name" value="ArAA_hydroxylase_sf"/>
</dbReference>
<evidence type="ECO:0000256" key="7">
    <source>
        <dbReference type="ARBA" id="ARBA00023033"/>
    </source>
</evidence>
<dbReference type="EMBL" id="UYYB01105527">
    <property type="protein sequence ID" value="VDM79551.1"/>
    <property type="molecule type" value="Genomic_DNA"/>
</dbReference>
<dbReference type="InterPro" id="IPR002912">
    <property type="entry name" value="ACT_dom"/>
</dbReference>
<evidence type="ECO:0000256" key="3">
    <source>
        <dbReference type="ARBA" id="ARBA00011995"/>
    </source>
</evidence>
<organism evidence="11 12">
    <name type="scientific">Strongylus vulgaris</name>
    <name type="common">Blood worm</name>
    <dbReference type="NCBI Taxonomy" id="40348"/>
    <lineage>
        <taxon>Eukaryota</taxon>
        <taxon>Metazoa</taxon>
        <taxon>Ecdysozoa</taxon>
        <taxon>Nematoda</taxon>
        <taxon>Chromadorea</taxon>
        <taxon>Rhabditida</taxon>
        <taxon>Rhabditina</taxon>
        <taxon>Rhabditomorpha</taxon>
        <taxon>Strongyloidea</taxon>
        <taxon>Strongylidae</taxon>
        <taxon>Strongylus</taxon>
    </lineage>
</organism>
<dbReference type="GO" id="GO:0004505">
    <property type="term" value="F:phenylalanine 4-monooxygenase activity"/>
    <property type="evidence" value="ECO:0007669"/>
    <property type="project" value="UniProtKB-EC"/>
</dbReference>
<comment type="cofactor">
    <cofactor evidence="1 8">
        <name>Fe(2+)</name>
        <dbReference type="ChEBI" id="CHEBI:29033"/>
    </cofactor>
</comment>
<evidence type="ECO:0000313" key="12">
    <source>
        <dbReference type="Proteomes" id="UP000270094"/>
    </source>
</evidence>
<dbReference type="InterPro" id="IPR045865">
    <property type="entry name" value="ACT-like_dom_sf"/>
</dbReference>
<accession>A0A3P7J2Z3</accession>
<sequence length="325" mass="36468">MGGDISFLQEYMESYVADVNSDGGKTTIVFTLKEKPGALAETLKIFQAHEVNLTHIESRPSKTHAGCYEILLIEIFKKHGSGLMVQDWNGGNSVPWFPRRIADIDQFANRILSYGAELDSDHPTPPIASAVNTLLISHSTLDSMSSHSSINYLIHFEKECFSGDKIPRIEYTAQEIETWRTVYNELVALYPKHACKEFNYIFPLLQQNCGFRADNIPQLQDVSDFLKDCTGFTLRPVAGLLSSRDFLAGLAFRVFHSTQYIRHHSAPKYTPEPDICHELLGHAPLFADVEFAQFSQEIGLASLGASDEIIKQLATVRNLWEVVNA</sequence>
<keyword evidence="7" id="KW-0503">Monooxygenase</keyword>
<evidence type="ECO:0000256" key="4">
    <source>
        <dbReference type="ARBA" id="ARBA00022723"/>
    </source>
</evidence>
<dbReference type="PROSITE" id="PS51671">
    <property type="entry name" value="ACT"/>
    <property type="match status" value="1"/>
</dbReference>
<evidence type="ECO:0000259" key="9">
    <source>
        <dbReference type="PROSITE" id="PS51410"/>
    </source>
</evidence>
<dbReference type="Gene3D" id="3.30.70.260">
    <property type="match status" value="1"/>
</dbReference>
<gene>
    <name evidence="11" type="ORF">SVUK_LOCUS14549</name>
</gene>
<dbReference type="SUPFAM" id="SSF55021">
    <property type="entry name" value="ACT-like"/>
    <property type="match status" value="1"/>
</dbReference>
<dbReference type="OrthoDB" id="983542at2759"/>
<dbReference type="Gene3D" id="1.10.800.10">
    <property type="entry name" value="Aromatic amino acid hydroxylase"/>
    <property type="match status" value="1"/>
</dbReference>
<feature type="domain" description="Biopterin-dependent aromatic amino acid hydroxylase family profile" evidence="9">
    <location>
        <begin position="81"/>
        <end position="325"/>
    </location>
</feature>
<feature type="domain" description="ACT" evidence="10">
    <location>
        <begin position="27"/>
        <end position="121"/>
    </location>
</feature>
<keyword evidence="4 8" id="KW-0479">Metal-binding</keyword>
<proteinExistence type="inferred from homology"/>
<name>A0A3P7J2Z3_STRVU</name>
<dbReference type="InterPro" id="IPR019774">
    <property type="entry name" value="Aromatic-AA_hydroxylase_C"/>
</dbReference>
<evidence type="ECO:0000259" key="10">
    <source>
        <dbReference type="PROSITE" id="PS51671"/>
    </source>
</evidence>
<dbReference type="Pfam" id="PF00351">
    <property type="entry name" value="Biopterin_H"/>
    <property type="match status" value="1"/>
</dbReference>
<protein>
    <recommendedName>
        <fullName evidence="3">phenylalanine 4-monooxygenase</fullName>
        <ecNumber evidence="3">1.14.16.1</ecNumber>
    </recommendedName>
</protein>
<evidence type="ECO:0000313" key="11">
    <source>
        <dbReference type="EMBL" id="VDM79551.1"/>
    </source>
</evidence>
<keyword evidence="6 8" id="KW-0408">Iron</keyword>
<reference evidence="11 12" key="1">
    <citation type="submission" date="2018-11" db="EMBL/GenBank/DDBJ databases">
        <authorList>
            <consortium name="Pathogen Informatics"/>
        </authorList>
    </citation>
    <scope>NUCLEOTIDE SEQUENCE [LARGE SCALE GENOMIC DNA]</scope>
</reference>
<dbReference type="InterPro" id="IPR001273">
    <property type="entry name" value="ArAA_hydroxylase"/>
</dbReference>
<keyword evidence="5" id="KW-0560">Oxidoreductase</keyword>
<dbReference type="PANTHER" id="PTHR11473">
    <property type="entry name" value="AROMATIC AMINO ACID HYDROXYLASE"/>
    <property type="match status" value="1"/>
</dbReference>
<evidence type="ECO:0000256" key="8">
    <source>
        <dbReference type="PIRSR" id="PIRSR601273-2"/>
    </source>
</evidence>
<dbReference type="PROSITE" id="PS51410">
    <property type="entry name" value="BH4_AAA_HYDROXYL_2"/>
    <property type="match status" value="1"/>
</dbReference>
<evidence type="ECO:0000256" key="1">
    <source>
        <dbReference type="ARBA" id="ARBA00001954"/>
    </source>
</evidence>
<dbReference type="PRINTS" id="PR00372">
    <property type="entry name" value="FYWHYDRXLASE"/>
</dbReference>
<evidence type="ECO:0000256" key="5">
    <source>
        <dbReference type="ARBA" id="ARBA00023002"/>
    </source>
</evidence>
<evidence type="ECO:0000256" key="2">
    <source>
        <dbReference type="ARBA" id="ARBA00009712"/>
    </source>
</evidence>
<dbReference type="InterPro" id="IPR036329">
    <property type="entry name" value="Aro-AA_hydroxylase_C_sf"/>
</dbReference>
<dbReference type="Pfam" id="PF01842">
    <property type="entry name" value="ACT"/>
    <property type="match status" value="1"/>
</dbReference>
<dbReference type="Proteomes" id="UP000270094">
    <property type="component" value="Unassembled WGS sequence"/>
</dbReference>
<dbReference type="GO" id="GO:0005506">
    <property type="term" value="F:iron ion binding"/>
    <property type="evidence" value="ECO:0007669"/>
    <property type="project" value="InterPro"/>
</dbReference>
<keyword evidence="12" id="KW-1185">Reference proteome</keyword>